<dbReference type="GO" id="GO:0005737">
    <property type="term" value="C:cytoplasm"/>
    <property type="evidence" value="ECO:0007669"/>
    <property type="project" value="UniProtKB-SubCell"/>
</dbReference>
<dbReference type="InterPro" id="IPR020593">
    <property type="entry name" value="G-glutamylP_reductase_CS"/>
</dbReference>
<comment type="catalytic activity">
    <reaction evidence="6 7">
        <text>L-glutamate 5-semialdehyde + phosphate + NADP(+) = L-glutamyl 5-phosphate + NADPH + H(+)</text>
        <dbReference type="Rhea" id="RHEA:19541"/>
        <dbReference type="ChEBI" id="CHEBI:15378"/>
        <dbReference type="ChEBI" id="CHEBI:43474"/>
        <dbReference type="ChEBI" id="CHEBI:57783"/>
        <dbReference type="ChEBI" id="CHEBI:58066"/>
        <dbReference type="ChEBI" id="CHEBI:58274"/>
        <dbReference type="ChEBI" id="CHEBI:58349"/>
        <dbReference type="EC" id="1.2.1.41"/>
    </reaction>
</comment>
<dbReference type="PIRSF" id="PIRSF000151">
    <property type="entry name" value="GPR"/>
    <property type="match status" value="1"/>
</dbReference>
<keyword evidence="10" id="KW-1185">Reference proteome</keyword>
<evidence type="ECO:0000313" key="10">
    <source>
        <dbReference type="Proteomes" id="UP000645217"/>
    </source>
</evidence>
<comment type="pathway">
    <text evidence="1 7">Amino-acid biosynthesis; L-proline biosynthesis; L-glutamate 5-semialdehyde from L-glutamate: step 2/2.</text>
</comment>
<name>A0A917RD67_9ACTN</name>
<evidence type="ECO:0000256" key="3">
    <source>
        <dbReference type="ARBA" id="ARBA00022650"/>
    </source>
</evidence>
<sequence length="427" mass="44441">MSEAEDFLKVAQAAREAAAELAPVPRAAKDAALRAIADALVARTAEIVEANALDVAAARENGTAETMIDRLRLDAARVASVAGAVREVADLPDPVGEVVRGSTLPNGLELRQIRVPLGVVGIIYEGRPNVTVDAAALCLKSGNAVLLRGSSSAYHSNTVLVRVMQDALAGTDVPAGAVQLVPGTSRESVKHLMRARGLVDVLIPRGGASLINSVVEESTVPVIETGVGNCHVYVDADADLDLAMEILVNAKVQRPSVCNSAETLLVHKEVADAFVPAALARLAAEGVTVHGDERTAAYDGAVVPATGEDFRKEYLSLDIAAAVVDSLEDAVAHIRRYGSAHTEAIVTRSQKAARRFVALVDSAAVAVNASTRFTDGGEFGFGAEIGISTQKLHARGPMGLPELTSTKWVYTGEGHLRTSSGTVIAGS</sequence>
<dbReference type="Gene3D" id="3.40.605.10">
    <property type="entry name" value="Aldehyde Dehydrogenase, Chain A, domain 1"/>
    <property type="match status" value="1"/>
</dbReference>
<dbReference type="PROSITE" id="PS01223">
    <property type="entry name" value="PROA"/>
    <property type="match status" value="1"/>
</dbReference>
<evidence type="ECO:0000259" key="8">
    <source>
        <dbReference type="Pfam" id="PF00171"/>
    </source>
</evidence>
<dbReference type="NCBIfam" id="TIGR00407">
    <property type="entry name" value="proA"/>
    <property type="match status" value="1"/>
</dbReference>
<evidence type="ECO:0000256" key="4">
    <source>
        <dbReference type="ARBA" id="ARBA00022857"/>
    </source>
</evidence>
<comment type="subcellular location">
    <subcellularLocation>
        <location evidence="7">Cytoplasm</location>
    </subcellularLocation>
</comment>
<dbReference type="HAMAP" id="MF_00412">
    <property type="entry name" value="ProA"/>
    <property type="match status" value="1"/>
</dbReference>
<evidence type="ECO:0000256" key="6">
    <source>
        <dbReference type="ARBA" id="ARBA00049024"/>
    </source>
</evidence>
<evidence type="ECO:0000313" key="9">
    <source>
        <dbReference type="EMBL" id="GGL00386.1"/>
    </source>
</evidence>
<dbReference type="Proteomes" id="UP000645217">
    <property type="component" value="Unassembled WGS sequence"/>
</dbReference>
<dbReference type="SUPFAM" id="SSF53720">
    <property type="entry name" value="ALDH-like"/>
    <property type="match status" value="1"/>
</dbReference>
<dbReference type="GO" id="GO:0055129">
    <property type="term" value="P:L-proline biosynthetic process"/>
    <property type="evidence" value="ECO:0007669"/>
    <property type="project" value="UniProtKB-UniRule"/>
</dbReference>
<protein>
    <recommendedName>
        <fullName evidence="7">Gamma-glutamyl phosphate reductase</fullName>
        <shortName evidence="7">GPR</shortName>
        <ecNumber evidence="7">1.2.1.41</ecNumber>
    </recommendedName>
    <alternativeName>
        <fullName evidence="7">Glutamate-5-semialdehyde dehydrogenase</fullName>
    </alternativeName>
    <alternativeName>
        <fullName evidence="7">Glutamyl-gamma-semialdehyde dehydrogenase</fullName>
        <shortName evidence="7">GSA dehydrogenase</shortName>
    </alternativeName>
</protein>
<keyword evidence="4 7" id="KW-0521">NADP</keyword>
<dbReference type="AlphaFoldDB" id="A0A917RD67"/>
<organism evidence="9 10">
    <name type="scientific">Sphaerisporangium melleum</name>
    <dbReference type="NCBI Taxonomy" id="321316"/>
    <lineage>
        <taxon>Bacteria</taxon>
        <taxon>Bacillati</taxon>
        <taxon>Actinomycetota</taxon>
        <taxon>Actinomycetes</taxon>
        <taxon>Streptosporangiales</taxon>
        <taxon>Streptosporangiaceae</taxon>
        <taxon>Sphaerisporangium</taxon>
    </lineage>
</organism>
<evidence type="ECO:0000256" key="2">
    <source>
        <dbReference type="ARBA" id="ARBA00022605"/>
    </source>
</evidence>
<dbReference type="FunFam" id="3.40.309.10:FF:000006">
    <property type="entry name" value="Gamma-glutamyl phosphate reductase"/>
    <property type="match status" value="1"/>
</dbReference>
<dbReference type="Pfam" id="PF00171">
    <property type="entry name" value="Aldedh"/>
    <property type="match status" value="1"/>
</dbReference>
<dbReference type="InterPro" id="IPR016161">
    <property type="entry name" value="Ald_DH/histidinol_DH"/>
</dbReference>
<dbReference type="InterPro" id="IPR016163">
    <property type="entry name" value="Ald_DH_C"/>
</dbReference>
<keyword evidence="5 7" id="KW-0560">Oxidoreductase</keyword>
<dbReference type="GO" id="GO:0050661">
    <property type="term" value="F:NADP binding"/>
    <property type="evidence" value="ECO:0007669"/>
    <property type="project" value="InterPro"/>
</dbReference>
<evidence type="ECO:0000256" key="7">
    <source>
        <dbReference type="HAMAP-Rule" id="MF_00412"/>
    </source>
</evidence>
<comment type="function">
    <text evidence="7">Catalyzes the NADPH-dependent reduction of L-glutamate 5-phosphate into L-glutamate 5-semialdehyde and phosphate. The product spontaneously undergoes cyclization to form 1-pyrroline-5-carboxylate.</text>
</comment>
<dbReference type="InterPro" id="IPR015590">
    <property type="entry name" value="Aldehyde_DH_dom"/>
</dbReference>
<keyword evidence="2 7" id="KW-0028">Amino-acid biosynthesis</keyword>
<comment type="caution">
    <text evidence="9">The sequence shown here is derived from an EMBL/GenBank/DDBJ whole genome shotgun (WGS) entry which is preliminary data.</text>
</comment>
<dbReference type="InterPro" id="IPR000965">
    <property type="entry name" value="GPR_dom"/>
</dbReference>
<accession>A0A917RD67</accession>
<dbReference type="RefSeq" id="WP_189165290.1">
    <property type="nucleotide sequence ID" value="NZ_BMNT01000027.1"/>
</dbReference>
<dbReference type="GO" id="GO:0004350">
    <property type="term" value="F:glutamate-5-semialdehyde dehydrogenase activity"/>
    <property type="evidence" value="ECO:0007669"/>
    <property type="project" value="UniProtKB-UniRule"/>
</dbReference>
<dbReference type="InterPro" id="IPR012134">
    <property type="entry name" value="Glu-5-SA_DH"/>
</dbReference>
<proteinExistence type="inferred from homology"/>
<reference evidence="9" key="1">
    <citation type="journal article" date="2014" name="Int. J. Syst. Evol. Microbiol.">
        <title>Complete genome sequence of Corynebacterium casei LMG S-19264T (=DSM 44701T), isolated from a smear-ripened cheese.</title>
        <authorList>
            <consortium name="US DOE Joint Genome Institute (JGI-PGF)"/>
            <person name="Walter F."/>
            <person name="Albersmeier A."/>
            <person name="Kalinowski J."/>
            <person name="Ruckert C."/>
        </authorList>
    </citation>
    <scope>NUCLEOTIDE SEQUENCE</scope>
    <source>
        <strain evidence="9">JCM 13064</strain>
    </source>
</reference>
<dbReference type="EMBL" id="BMNT01000027">
    <property type="protein sequence ID" value="GGL00386.1"/>
    <property type="molecule type" value="Genomic_DNA"/>
</dbReference>
<dbReference type="EC" id="1.2.1.41" evidence="7"/>
<keyword evidence="7" id="KW-0963">Cytoplasm</keyword>
<dbReference type="Gene3D" id="3.40.309.10">
    <property type="entry name" value="Aldehyde Dehydrogenase, Chain A, domain 2"/>
    <property type="match status" value="1"/>
</dbReference>
<dbReference type="InterPro" id="IPR016162">
    <property type="entry name" value="Ald_DH_N"/>
</dbReference>
<dbReference type="PANTHER" id="PTHR11063:SF8">
    <property type="entry name" value="DELTA-1-PYRROLINE-5-CARBOXYLATE SYNTHASE"/>
    <property type="match status" value="1"/>
</dbReference>
<feature type="domain" description="Aldehyde dehydrogenase" evidence="8">
    <location>
        <begin position="3"/>
        <end position="293"/>
    </location>
</feature>
<gene>
    <name evidence="7 9" type="primary">proA</name>
    <name evidence="9" type="ORF">GCM10007964_48140</name>
</gene>
<keyword evidence="3 7" id="KW-0641">Proline biosynthesis</keyword>
<dbReference type="PANTHER" id="PTHR11063">
    <property type="entry name" value="GLUTAMATE SEMIALDEHYDE DEHYDROGENASE"/>
    <property type="match status" value="1"/>
</dbReference>
<comment type="similarity">
    <text evidence="7">Belongs to the gamma-glutamyl phosphate reductase family.</text>
</comment>
<evidence type="ECO:0000256" key="5">
    <source>
        <dbReference type="ARBA" id="ARBA00023002"/>
    </source>
</evidence>
<reference evidence="9" key="2">
    <citation type="submission" date="2020-09" db="EMBL/GenBank/DDBJ databases">
        <authorList>
            <person name="Sun Q."/>
            <person name="Ohkuma M."/>
        </authorList>
    </citation>
    <scope>NUCLEOTIDE SEQUENCE</scope>
    <source>
        <strain evidence="9">JCM 13064</strain>
    </source>
</reference>
<evidence type="ECO:0000256" key="1">
    <source>
        <dbReference type="ARBA" id="ARBA00004985"/>
    </source>
</evidence>
<dbReference type="NCBIfam" id="NF001221">
    <property type="entry name" value="PRK00197.1"/>
    <property type="match status" value="1"/>
</dbReference>
<dbReference type="CDD" id="cd07079">
    <property type="entry name" value="ALDH_F18-19_ProA-GPR"/>
    <property type="match status" value="1"/>
</dbReference>